<proteinExistence type="predicted"/>
<reference evidence="3" key="2">
    <citation type="submission" date="2025-08" db="UniProtKB">
        <authorList>
            <consortium name="Ensembl"/>
        </authorList>
    </citation>
    <scope>IDENTIFICATION</scope>
</reference>
<evidence type="ECO:0000313" key="3">
    <source>
        <dbReference type="Ensembl" id="ENSOMYP00000115277.1"/>
    </source>
</evidence>
<sequence length="155" mass="16999">FSKKTPACCQGNGGWVGGWLSGGWRKRGPPFCRRCMAYGHILASCSIKKCRICGSAEHEARECDEPKACHGCGSSAHLWREKNANSQSYVNSYFGHVATGCNLLKCRNCGKPGHGAANCREARVCNGCGKQGHLFIDWETTLPVLGKHHRTVDRY</sequence>
<keyword evidence="4" id="KW-1185">Reference proteome</keyword>
<keyword evidence="1" id="KW-0863">Zinc-finger</keyword>
<organism evidence="3 4">
    <name type="scientific">Oncorhynchus mykiss</name>
    <name type="common">Rainbow trout</name>
    <name type="synonym">Salmo gairdneri</name>
    <dbReference type="NCBI Taxonomy" id="8022"/>
    <lineage>
        <taxon>Eukaryota</taxon>
        <taxon>Metazoa</taxon>
        <taxon>Chordata</taxon>
        <taxon>Craniata</taxon>
        <taxon>Vertebrata</taxon>
        <taxon>Euteleostomi</taxon>
        <taxon>Actinopterygii</taxon>
        <taxon>Neopterygii</taxon>
        <taxon>Teleostei</taxon>
        <taxon>Protacanthopterygii</taxon>
        <taxon>Salmoniformes</taxon>
        <taxon>Salmonidae</taxon>
        <taxon>Salmoninae</taxon>
        <taxon>Oncorhynchus</taxon>
    </lineage>
</organism>
<reference evidence="3" key="3">
    <citation type="submission" date="2025-09" db="UniProtKB">
        <authorList>
            <consortium name="Ensembl"/>
        </authorList>
    </citation>
    <scope>IDENTIFICATION</scope>
</reference>
<dbReference type="GO" id="GO:0003690">
    <property type="term" value="F:double-stranded DNA binding"/>
    <property type="evidence" value="ECO:0007669"/>
    <property type="project" value="InterPro"/>
</dbReference>
<reference evidence="3" key="1">
    <citation type="submission" date="2020-07" db="EMBL/GenBank/DDBJ databases">
        <title>A long reads based de novo assembly of the rainbow trout Arlee double haploid line genome.</title>
        <authorList>
            <person name="Gao G."/>
            <person name="Palti Y."/>
        </authorList>
    </citation>
    <scope>NUCLEOTIDE SEQUENCE [LARGE SCALE GENOMIC DNA]</scope>
</reference>
<dbReference type="Proteomes" id="UP000694395">
    <property type="component" value="Chromosome Y"/>
</dbReference>
<dbReference type="PROSITE" id="PS50158">
    <property type="entry name" value="ZF_CCHC"/>
    <property type="match status" value="1"/>
</dbReference>
<evidence type="ECO:0000259" key="2">
    <source>
        <dbReference type="PROSITE" id="PS50158"/>
    </source>
</evidence>
<dbReference type="SUPFAM" id="SSF57756">
    <property type="entry name" value="Retrovirus zinc finger-like domains"/>
    <property type="match status" value="2"/>
</dbReference>
<dbReference type="GeneTree" id="ENSGT01050000245165"/>
<dbReference type="GO" id="GO:0008270">
    <property type="term" value="F:zinc ion binding"/>
    <property type="evidence" value="ECO:0007669"/>
    <property type="project" value="UniProtKB-KW"/>
</dbReference>
<dbReference type="GO" id="GO:0002218">
    <property type="term" value="P:activation of innate immune response"/>
    <property type="evidence" value="ECO:0007669"/>
    <property type="project" value="InterPro"/>
</dbReference>
<keyword evidence="1" id="KW-0479">Metal-binding</keyword>
<dbReference type="InterPro" id="IPR001878">
    <property type="entry name" value="Znf_CCHC"/>
</dbReference>
<dbReference type="SMART" id="SM00343">
    <property type="entry name" value="ZnF_C2HC"/>
    <property type="match status" value="4"/>
</dbReference>
<evidence type="ECO:0000256" key="1">
    <source>
        <dbReference type="PROSITE-ProRule" id="PRU00047"/>
    </source>
</evidence>
<evidence type="ECO:0000313" key="4">
    <source>
        <dbReference type="Proteomes" id="UP000694395"/>
    </source>
</evidence>
<dbReference type="PANTHER" id="PTHR22639:SF7">
    <property type="entry name" value="CCHC-TYPE DOMAIN-CONTAINING PROTEIN"/>
    <property type="match status" value="1"/>
</dbReference>
<dbReference type="GO" id="GO:0003723">
    <property type="term" value="F:RNA binding"/>
    <property type="evidence" value="ECO:0007669"/>
    <property type="project" value="InterPro"/>
</dbReference>
<keyword evidence="1" id="KW-0862">Zinc</keyword>
<dbReference type="Gene3D" id="4.10.60.10">
    <property type="entry name" value="Zinc finger, CCHC-type"/>
    <property type="match status" value="2"/>
</dbReference>
<feature type="domain" description="CCHC-type" evidence="2">
    <location>
        <begin position="105"/>
        <end position="121"/>
    </location>
</feature>
<protein>
    <recommendedName>
        <fullName evidence="2">CCHC-type domain-containing protein</fullName>
    </recommendedName>
</protein>
<dbReference type="AlphaFoldDB" id="A0A8K9WPM1"/>
<dbReference type="InterPro" id="IPR036875">
    <property type="entry name" value="Znf_CCHC_sf"/>
</dbReference>
<dbReference type="PANTHER" id="PTHR22639">
    <property type="entry name" value="GAG-RELATED PROTEIN"/>
    <property type="match status" value="1"/>
</dbReference>
<accession>A0A8K9WPM1</accession>
<dbReference type="Pfam" id="PF00098">
    <property type="entry name" value="zf-CCHC"/>
    <property type="match status" value="1"/>
</dbReference>
<dbReference type="Ensembl" id="ENSOMYT00000149872.1">
    <property type="protein sequence ID" value="ENSOMYP00000115277.1"/>
    <property type="gene ID" value="ENSOMYG00000067853.1"/>
</dbReference>
<dbReference type="InterPro" id="IPR042509">
    <property type="entry name" value="ZCCHC3"/>
</dbReference>
<name>A0A8K9WPM1_ONCMY</name>